<dbReference type="FunFam" id="3.40.50.300:FF:000042">
    <property type="entry name" value="Maltose/maltodextrin ABC transporter, ATP-binding protein"/>
    <property type="match status" value="1"/>
</dbReference>
<keyword evidence="4" id="KW-0547">Nucleotide-binding</keyword>
<comment type="caution">
    <text evidence="7">The sequence shown here is derived from an EMBL/GenBank/DDBJ whole genome shotgun (WGS) entry which is preliminary data.</text>
</comment>
<dbReference type="InterPro" id="IPR050093">
    <property type="entry name" value="ABC_SmlMolc_Importer"/>
</dbReference>
<dbReference type="EMBL" id="PZZZ01000006">
    <property type="protein sequence ID" value="PTM93574.1"/>
    <property type="molecule type" value="Genomic_DNA"/>
</dbReference>
<comment type="similarity">
    <text evidence="2">Belongs to the ABC transporter superfamily.</text>
</comment>
<dbReference type="GO" id="GO:0043190">
    <property type="term" value="C:ATP-binding cassette (ABC) transporter complex"/>
    <property type="evidence" value="ECO:0007669"/>
    <property type="project" value="UniProtKB-ARBA"/>
</dbReference>
<dbReference type="InterPro" id="IPR003593">
    <property type="entry name" value="AAA+_ATPase"/>
</dbReference>
<comment type="subcellular location">
    <subcellularLocation>
        <location evidence="1">Cell inner membrane</location>
        <topology evidence="1">Peripheral membrane protein</topology>
    </subcellularLocation>
</comment>
<evidence type="ECO:0000256" key="3">
    <source>
        <dbReference type="ARBA" id="ARBA00022448"/>
    </source>
</evidence>
<feature type="domain" description="ABC transporter" evidence="6">
    <location>
        <begin position="12"/>
        <end position="242"/>
    </location>
</feature>
<dbReference type="GO" id="GO:0140359">
    <property type="term" value="F:ABC-type transporter activity"/>
    <property type="evidence" value="ECO:0007669"/>
    <property type="project" value="UniProtKB-ARBA"/>
</dbReference>
<dbReference type="InterPro" id="IPR027417">
    <property type="entry name" value="P-loop_NTPase"/>
</dbReference>
<evidence type="ECO:0000256" key="4">
    <source>
        <dbReference type="ARBA" id="ARBA00022741"/>
    </source>
</evidence>
<accession>A0A2T5B3Q0</accession>
<dbReference type="InterPro" id="IPR003439">
    <property type="entry name" value="ABC_transporter-like_ATP-bd"/>
</dbReference>
<dbReference type="InterPro" id="IPR017871">
    <property type="entry name" value="ABC_transporter-like_CS"/>
</dbReference>
<dbReference type="Gene3D" id="3.40.50.300">
    <property type="entry name" value="P-loop containing nucleotide triphosphate hydrolases"/>
    <property type="match status" value="1"/>
</dbReference>
<protein>
    <submittedName>
        <fullName evidence="7">ABC-type Fe3+/spermidine/putrescine transport system ATPase subunit</fullName>
    </submittedName>
</protein>
<dbReference type="OrthoDB" id="9802264at2"/>
<dbReference type="Pfam" id="PF00005">
    <property type="entry name" value="ABC_tran"/>
    <property type="match status" value="1"/>
</dbReference>
<dbReference type="PANTHER" id="PTHR42781:SF4">
    <property type="entry name" value="SPERMIDINE_PUTRESCINE IMPORT ATP-BINDING PROTEIN POTA"/>
    <property type="match status" value="1"/>
</dbReference>
<dbReference type="SMART" id="SM00382">
    <property type="entry name" value="AAA"/>
    <property type="match status" value="1"/>
</dbReference>
<dbReference type="Proteomes" id="UP000241247">
    <property type="component" value="Unassembled WGS sequence"/>
</dbReference>
<dbReference type="PROSITE" id="PS50893">
    <property type="entry name" value="ABC_TRANSPORTER_2"/>
    <property type="match status" value="1"/>
</dbReference>
<dbReference type="SUPFAM" id="SSF50331">
    <property type="entry name" value="MOP-like"/>
    <property type="match status" value="1"/>
</dbReference>
<gene>
    <name evidence="7" type="ORF">C7449_106260</name>
</gene>
<keyword evidence="8" id="KW-1185">Reference proteome</keyword>
<evidence type="ECO:0000313" key="8">
    <source>
        <dbReference type="Proteomes" id="UP000241247"/>
    </source>
</evidence>
<organism evidence="7 8">
    <name type="scientific">Mycoplana dimorpha</name>
    <dbReference type="NCBI Taxonomy" id="28320"/>
    <lineage>
        <taxon>Bacteria</taxon>
        <taxon>Pseudomonadati</taxon>
        <taxon>Pseudomonadota</taxon>
        <taxon>Alphaproteobacteria</taxon>
        <taxon>Hyphomicrobiales</taxon>
        <taxon>Rhizobiaceae</taxon>
        <taxon>Mycoplana</taxon>
    </lineage>
</organism>
<dbReference type="GO" id="GO:0016887">
    <property type="term" value="F:ATP hydrolysis activity"/>
    <property type="evidence" value="ECO:0007669"/>
    <property type="project" value="InterPro"/>
</dbReference>
<evidence type="ECO:0000256" key="5">
    <source>
        <dbReference type="ARBA" id="ARBA00022840"/>
    </source>
</evidence>
<sequence>MQGGKAVATKDLELIGITRRFGEFVALDGIDLEVGQGEFVAIMGPSGCGKTTLLRIMAGLESTTSGRMLVKGRDLAAVPIHRRPTRLVWQDYALFPHLNVFDNIAFGPRLGPHVPSELRKKVLEMADLVSLEGLLDRRISQLSGGQKQRVALARAIITEPEILLLDEPLSALDAHLRIRMQGELRRLQQALGISFIYVTHNQNEAFSMADRVAVLNKGRVEQVGTPEAIYHHPSSRFVAQFVGMNNLFSGKVATVSEHYTEIASDNGPIRAVTGSKSPRIGETVHVVVQADKIKRATAHTSNENRINAILRGREFAGSHNVYLFDLPNGNEIKIVSEDEPGSPPEKLSGSPSDLYFSVRDAFIIGFQ</sequence>
<dbReference type="AlphaFoldDB" id="A0A2T5B3Q0"/>
<evidence type="ECO:0000256" key="1">
    <source>
        <dbReference type="ARBA" id="ARBA00004417"/>
    </source>
</evidence>
<name>A0A2T5B3Q0_MYCDI</name>
<dbReference type="Gene3D" id="2.40.50.100">
    <property type="match status" value="1"/>
</dbReference>
<proteinExistence type="inferred from homology"/>
<dbReference type="PROSITE" id="PS00211">
    <property type="entry name" value="ABC_TRANSPORTER_1"/>
    <property type="match status" value="1"/>
</dbReference>
<evidence type="ECO:0000313" key="7">
    <source>
        <dbReference type="EMBL" id="PTM93574.1"/>
    </source>
</evidence>
<keyword evidence="3" id="KW-0813">Transport</keyword>
<evidence type="ECO:0000259" key="6">
    <source>
        <dbReference type="PROSITE" id="PS50893"/>
    </source>
</evidence>
<dbReference type="InterPro" id="IPR008995">
    <property type="entry name" value="Mo/tungstate-bd_C_term_dom"/>
</dbReference>
<keyword evidence="5" id="KW-0067">ATP-binding</keyword>
<dbReference type="GO" id="GO:0005524">
    <property type="term" value="F:ATP binding"/>
    <property type="evidence" value="ECO:0007669"/>
    <property type="project" value="UniProtKB-KW"/>
</dbReference>
<dbReference type="PANTHER" id="PTHR42781">
    <property type="entry name" value="SPERMIDINE/PUTRESCINE IMPORT ATP-BINDING PROTEIN POTA"/>
    <property type="match status" value="1"/>
</dbReference>
<evidence type="ECO:0000256" key="2">
    <source>
        <dbReference type="ARBA" id="ARBA00005417"/>
    </source>
</evidence>
<reference evidence="7 8" key="1">
    <citation type="submission" date="2018-04" db="EMBL/GenBank/DDBJ databases">
        <title>Genomic Encyclopedia of Type Strains, Phase IV (KMG-IV): sequencing the most valuable type-strain genomes for metagenomic binning, comparative biology and taxonomic classification.</title>
        <authorList>
            <person name="Goeker M."/>
        </authorList>
    </citation>
    <scope>NUCLEOTIDE SEQUENCE [LARGE SCALE GENOMIC DNA]</scope>
    <source>
        <strain evidence="7 8">DSM 7138</strain>
    </source>
</reference>
<dbReference type="SUPFAM" id="SSF52540">
    <property type="entry name" value="P-loop containing nucleoside triphosphate hydrolases"/>
    <property type="match status" value="1"/>
</dbReference>